<keyword evidence="3" id="KW-0328">Glycosyltransferase</keyword>
<accession>A0A3L7AFN3</accession>
<evidence type="ECO:0000256" key="7">
    <source>
        <dbReference type="ARBA" id="ARBA00023136"/>
    </source>
</evidence>
<evidence type="ECO:0000256" key="1">
    <source>
        <dbReference type="ARBA" id="ARBA00004651"/>
    </source>
</evidence>
<feature type="transmembrane region" description="Helical" evidence="8">
    <location>
        <begin position="81"/>
        <end position="102"/>
    </location>
</feature>
<feature type="transmembrane region" description="Helical" evidence="8">
    <location>
        <begin position="281"/>
        <end position="303"/>
    </location>
</feature>
<dbReference type="GO" id="GO:0016763">
    <property type="term" value="F:pentosyltransferase activity"/>
    <property type="evidence" value="ECO:0007669"/>
    <property type="project" value="TreeGrafter"/>
</dbReference>
<keyword evidence="6 8" id="KW-1133">Transmembrane helix</keyword>
<feature type="transmembrane region" description="Helical" evidence="8">
    <location>
        <begin position="108"/>
        <end position="126"/>
    </location>
</feature>
<feature type="transmembrane region" description="Helical" evidence="8">
    <location>
        <begin position="204"/>
        <end position="229"/>
    </location>
</feature>
<keyword evidence="5 8" id="KW-0812">Transmembrane</keyword>
<comment type="subcellular location">
    <subcellularLocation>
        <location evidence="1">Cell membrane</location>
        <topology evidence="1">Multi-pass membrane protein</topology>
    </subcellularLocation>
</comment>
<feature type="transmembrane region" description="Helical" evidence="8">
    <location>
        <begin position="249"/>
        <end position="269"/>
    </location>
</feature>
<comment type="caution">
    <text evidence="10">The sequence shown here is derived from an EMBL/GenBank/DDBJ whole genome shotgun (WGS) entry which is preliminary data.</text>
</comment>
<gene>
    <name evidence="10" type="ORF">D9V34_17310</name>
</gene>
<name>A0A3L7AFN3_9MICO</name>
<feature type="transmembrane region" description="Helical" evidence="8">
    <location>
        <begin position="164"/>
        <end position="192"/>
    </location>
</feature>
<keyword evidence="2" id="KW-1003">Cell membrane</keyword>
<proteinExistence type="predicted"/>
<feature type="domain" description="Glycosyltransferase RgtA/B/C/D-like" evidence="9">
    <location>
        <begin position="65"/>
        <end position="217"/>
    </location>
</feature>
<evidence type="ECO:0000256" key="5">
    <source>
        <dbReference type="ARBA" id="ARBA00022692"/>
    </source>
</evidence>
<sequence length="503" mass="53819">MRVPVATRHLLTAIGLGVLATGISAFRSGTPSFWADEFASVLAARRSLPQLVELFGHVDIVHGVYYLLLRVWTDVFGISEFAVRFPSALAIGAAAAGLWMLVARLSRPGIATLATLIFAILPRVTLIGTEGRGFALALALLVWAILALVVLVERPTVRRRDWVWWSVLVSAGIAVFMYALLVWIAVFAWVWWVHREKLGTLLRFGALSVAIASPVVIGGILQAGQIGWVDNAGISLESVFVTLWFGSPFLAGAAWALMLCAGILVPTALRSHGGGPERALLLLATGWALGPPLLLLLVSVVYPTFVPRYLALGTPAVAILIALGISTAIRFVLRPFIGPAGTVPARSHVPTVILGSLAVLLVGALALPGYLDQRAPLAKGSDARQVAEYIGAHARPGESIVFDLDRNPGASPRRGLSVYPEHYAGLRTPGVVHTHLELGGFNDEVLPVADTVIDPESRVLWLVVTQPQRERRAQQNIAALAAQGFSPAGEHILGRSVVVELRR</sequence>
<evidence type="ECO:0000313" key="10">
    <source>
        <dbReference type="EMBL" id="RLP78835.1"/>
    </source>
</evidence>
<evidence type="ECO:0000256" key="8">
    <source>
        <dbReference type="SAM" id="Phobius"/>
    </source>
</evidence>
<keyword evidence="4" id="KW-0808">Transferase</keyword>
<evidence type="ECO:0000259" key="9">
    <source>
        <dbReference type="Pfam" id="PF13231"/>
    </source>
</evidence>
<organism evidence="10 11">
    <name type="scientific">Mycetocola lacteus</name>
    <dbReference type="NCBI Taxonomy" id="76637"/>
    <lineage>
        <taxon>Bacteria</taxon>
        <taxon>Bacillati</taxon>
        <taxon>Actinomycetota</taxon>
        <taxon>Actinomycetes</taxon>
        <taxon>Micrococcales</taxon>
        <taxon>Microbacteriaceae</taxon>
        <taxon>Mycetocola</taxon>
    </lineage>
</organism>
<evidence type="ECO:0000313" key="11">
    <source>
        <dbReference type="Proteomes" id="UP000269438"/>
    </source>
</evidence>
<protein>
    <recommendedName>
        <fullName evidence="9">Glycosyltransferase RgtA/B/C/D-like domain-containing protein</fullName>
    </recommendedName>
</protein>
<feature type="transmembrane region" description="Helical" evidence="8">
    <location>
        <begin position="352"/>
        <end position="371"/>
    </location>
</feature>
<reference evidence="10 11" key="1">
    <citation type="submission" date="2018-10" db="EMBL/GenBank/DDBJ databases">
        <authorList>
            <person name="Li J."/>
        </authorList>
    </citation>
    <scope>NUCLEOTIDE SEQUENCE [LARGE SCALE GENOMIC DNA]</scope>
    <source>
        <strain evidence="10 11">JCM 11654</strain>
    </source>
</reference>
<keyword evidence="11" id="KW-1185">Reference proteome</keyword>
<evidence type="ECO:0000256" key="2">
    <source>
        <dbReference type="ARBA" id="ARBA00022475"/>
    </source>
</evidence>
<dbReference type="GO" id="GO:0005886">
    <property type="term" value="C:plasma membrane"/>
    <property type="evidence" value="ECO:0007669"/>
    <property type="project" value="UniProtKB-SubCell"/>
</dbReference>
<feature type="transmembrane region" description="Helical" evidence="8">
    <location>
        <begin position="309"/>
        <end position="332"/>
    </location>
</feature>
<dbReference type="GO" id="GO:0010041">
    <property type="term" value="P:response to iron(III) ion"/>
    <property type="evidence" value="ECO:0007669"/>
    <property type="project" value="TreeGrafter"/>
</dbReference>
<keyword evidence="7 8" id="KW-0472">Membrane</keyword>
<dbReference type="InterPro" id="IPR038731">
    <property type="entry name" value="RgtA/B/C-like"/>
</dbReference>
<dbReference type="PANTHER" id="PTHR33908">
    <property type="entry name" value="MANNOSYLTRANSFERASE YKCB-RELATED"/>
    <property type="match status" value="1"/>
</dbReference>
<feature type="transmembrane region" description="Helical" evidence="8">
    <location>
        <begin position="133"/>
        <end position="152"/>
    </location>
</feature>
<dbReference type="PANTHER" id="PTHR33908:SF3">
    <property type="entry name" value="UNDECAPRENYL PHOSPHATE-ALPHA-4-AMINO-4-DEOXY-L-ARABINOSE ARABINOSYL TRANSFERASE"/>
    <property type="match status" value="1"/>
</dbReference>
<dbReference type="InterPro" id="IPR050297">
    <property type="entry name" value="LipidA_mod_glycosyltrf_83"/>
</dbReference>
<evidence type="ECO:0000256" key="3">
    <source>
        <dbReference type="ARBA" id="ARBA00022676"/>
    </source>
</evidence>
<dbReference type="OrthoDB" id="5318634at2"/>
<dbReference type="GO" id="GO:0009103">
    <property type="term" value="P:lipopolysaccharide biosynthetic process"/>
    <property type="evidence" value="ECO:0007669"/>
    <property type="project" value="UniProtKB-ARBA"/>
</dbReference>
<evidence type="ECO:0000256" key="6">
    <source>
        <dbReference type="ARBA" id="ARBA00022989"/>
    </source>
</evidence>
<evidence type="ECO:0000256" key="4">
    <source>
        <dbReference type="ARBA" id="ARBA00022679"/>
    </source>
</evidence>
<dbReference type="EMBL" id="RCUY01000017">
    <property type="protein sequence ID" value="RLP78835.1"/>
    <property type="molecule type" value="Genomic_DNA"/>
</dbReference>
<dbReference type="AlphaFoldDB" id="A0A3L7AFN3"/>
<dbReference type="Pfam" id="PF13231">
    <property type="entry name" value="PMT_2"/>
    <property type="match status" value="1"/>
</dbReference>
<dbReference type="Proteomes" id="UP000269438">
    <property type="component" value="Unassembled WGS sequence"/>
</dbReference>